<sequence length="135" mass="14402">MLGDPGSDVLEQVSECLTEGGDAVLNWPFLNGDMATLAALTLAAVPDGFDPLAAGLLRSDPEEDRAFRFHALMKAAFPDGPLPDGAAFADLTDRQRTAVRTLADAEAWQEGHYVKALMSGLGLPYEDDALRAWIG</sequence>
<gene>
    <name evidence="1" type="ORF">FHR83_001813</name>
</gene>
<organism evidence="1 2">
    <name type="scientific">Actinoplanes campanulatus</name>
    <dbReference type="NCBI Taxonomy" id="113559"/>
    <lineage>
        <taxon>Bacteria</taxon>
        <taxon>Bacillati</taxon>
        <taxon>Actinomycetota</taxon>
        <taxon>Actinomycetes</taxon>
        <taxon>Micromonosporales</taxon>
        <taxon>Micromonosporaceae</taxon>
        <taxon>Actinoplanes</taxon>
    </lineage>
</organism>
<dbReference type="AlphaFoldDB" id="A0A7W5ADJ5"/>
<evidence type="ECO:0000313" key="1">
    <source>
        <dbReference type="EMBL" id="MBB3094161.1"/>
    </source>
</evidence>
<reference evidence="1 2" key="1">
    <citation type="submission" date="2020-08" db="EMBL/GenBank/DDBJ databases">
        <title>Genomic Encyclopedia of Type Strains, Phase III (KMG-III): the genomes of soil and plant-associated and newly described type strains.</title>
        <authorList>
            <person name="Whitman W."/>
        </authorList>
    </citation>
    <scope>NUCLEOTIDE SEQUENCE [LARGE SCALE GENOMIC DNA]</scope>
    <source>
        <strain evidence="1 2">CECT 3287</strain>
    </source>
</reference>
<dbReference type="RefSeq" id="WP_183218471.1">
    <property type="nucleotide sequence ID" value="NZ_BMPW01000024.1"/>
</dbReference>
<dbReference type="Proteomes" id="UP000590749">
    <property type="component" value="Unassembled WGS sequence"/>
</dbReference>
<evidence type="ECO:0000313" key="2">
    <source>
        <dbReference type="Proteomes" id="UP000590749"/>
    </source>
</evidence>
<dbReference type="EMBL" id="JACHXF010000003">
    <property type="protein sequence ID" value="MBB3094161.1"/>
    <property type="molecule type" value="Genomic_DNA"/>
</dbReference>
<accession>A0A7W5ADJ5</accession>
<keyword evidence="2" id="KW-1185">Reference proteome</keyword>
<protein>
    <submittedName>
        <fullName evidence="1">AcrR family transcriptional regulator</fullName>
    </submittedName>
</protein>
<comment type="caution">
    <text evidence="1">The sequence shown here is derived from an EMBL/GenBank/DDBJ whole genome shotgun (WGS) entry which is preliminary data.</text>
</comment>
<proteinExistence type="predicted"/>
<name>A0A7W5ADJ5_9ACTN</name>